<evidence type="ECO:0000259" key="1">
    <source>
        <dbReference type="Pfam" id="PF14033"/>
    </source>
</evidence>
<dbReference type="Pfam" id="PF21666">
    <property type="entry name" value="DUF4246_N"/>
    <property type="match status" value="1"/>
</dbReference>
<keyword evidence="4" id="KW-1185">Reference proteome</keyword>
<evidence type="ECO:0000313" key="4">
    <source>
        <dbReference type="Proteomes" id="UP000720189"/>
    </source>
</evidence>
<dbReference type="GeneID" id="70227258"/>
<accession>A0A9P9GJZ9</accession>
<protein>
    <submittedName>
        <fullName evidence="3">Uncharacterized protein</fullName>
    </submittedName>
</protein>
<feature type="domain" description="DUF4246" evidence="1">
    <location>
        <begin position="116"/>
        <end position="586"/>
    </location>
</feature>
<evidence type="ECO:0000259" key="2">
    <source>
        <dbReference type="Pfam" id="PF21666"/>
    </source>
</evidence>
<dbReference type="EMBL" id="JAGMUX010000014">
    <property type="protein sequence ID" value="KAH7240336.1"/>
    <property type="molecule type" value="Genomic_DNA"/>
</dbReference>
<dbReference type="RefSeq" id="XP_046046130.1">
    <property type="nucleotide sequence ID" value="XM_046197304.1"/>
</dbReference>
<sequence length="657" mass="76043">MATPTHLYPGVNLALREMPEKELNFNNEYLFYPIGFPEYPGSKSVVMPVKEVAMMILIDTLTDKPDWHKKVFDEVIVQKWRDEARQQSEDGLYARIMQDKLGEGPRKPRARIITDAAFDYCIEELRGKAKHFEHSGLIPILDGPGNTIIKSDSFIDESLHRDLNRACYTLWKDQESNVDWHPRSNDMVHNLIHPSMHNFVYADRSPFIQEEVVGVSTALELMGKGDPVWGQTPLARENEFGSNFRVGSGKVLPEYWSDKYQWLPANVGFREDGSAEFTSYVNNLHPTKFSDIYKTTERLVDRAIPAWDHCLREVTHFDDKSFAGRNESRFEWIHAASDEDDDLWTPEFDVDEFLHKDVELTHQELRDLEEECYHDAEDPVEFDEDEYERRMNEGLPPLTPNVDDETMAEAKWVKFRDAILPDPKPFEEVGYAPKQSLREKFKKNGLQIVVKMASIELTPEKPDFPAGSWHLEGQMNEKIAATALYYFDSENTGQDDYHYLERVYGTDLGAQGGFARSCVQSYGDVDTPEGRLLAFPNVFQHRVSSFKLQDPTKPGHRRFIALWLIDPHRRILSTANVPPQKRDWWTGSGEVPRGLMDVEEARAHRLKLIDERTAEKARFHWEAIDYNFCEHIVSIVKFNVECKCCTTKPQYESKPPK</sequence>
<proteinExistence type="predicted"/>
<dbReference type="PANTHER" id="PTHR33119">
    <property type="entry name" value="IFI3P"/>
    <property type="match status" value="1"/>
</dbReference>
<dbReference type="InterPro" id="IPR025340">
    <property type="entry name" value="DUF4246"/>
</dbReference>
<dbReference type="AlphaFoldDB" id="A0A9P9GJZ9"/>
<name>A0A9P9GJZ9_FUSRE</name>
<organism evidence="3 4">
    <name type="scientific">Fusarium redolens</name>
    <dbReference type="NCBI Taxonomy" id="48865"/>
    <lineage>
        <taxon>Eukaryota</taxon>
        <taxon>Fungi</taxon>
        <taxon>Dikarya</taxon>
        <taxon>Ascomycota</taxon>
        <taxon>Pezizomycotina</taxon>
        <taxon>Sordariomycetes</taxon>
        <taxon>Hypocreomycetidae</taxon>
        <taxon>Hypocreales</taxon>
        <taxon>Nectriaceae</taxon>
        <taxon>Fusarium</taxon>
        <taxon>Fusarium redolens species complex</taxon>
    </lineage>
</organism>
<dbReference type="InterPro" id="IPR049192">
    <property type="entry name" value="DUF4246_C"/>
</dbReference>
<dbReference type="PANTHER" id="PTHR33119:SF1">
    <property type="entry name" value="FE2OG DIOXYGENASE DOMAIN-CONTAINING PROTEIN"/>
    <property type="match status" value="1"/>
</dbReference>
<feature type="domain" description="DUF4246" evidence="2">
    <location>
        <begin position="8"/>
        <end position="83"/>
    </location>
</feature>
<gene>
    <name evidence="3" type="ORF">BKA55DRAFT_650445</name>
</gene>
<dbReference type="Pfam" id="PF14033">
    <property type="entry name" value="DUF4246"/>
    <property type="match status" value="1"/>
</dbReference>
<dbReference type="Proteomes" id="UP000720189">
    <property type="component" value="Unassembled WGS sequence"/>
</dbReference>
<reference evidence="3" key="1">
    <citation type="journal article" date="2021" name="Nat. Commun.">
        <title>Genetic determinants of endophytism in the Arabidopsis root mycobiome.</title>
        <authorList>
            <person name="Mesny F."/>
            <person name="Miyauchi S."/>
            <person name="Thiergart T."/>
            <person name="Pickel B."/>
            <person name="Atanasova L."/>
            <person name="Karlsson M."/>
            <person name="Huettel B."/>
            <person name="Barry K.W."/>
            <person name="Haridas S."/>
            <person name="Chen C."/>
            <person name="Bauer D."/>
            <person name="Andreopoulos W."/>
            <person name="Pangilinan J."/>
            <person name="LaButti K."/>
            <person name="Riley R."/>
            <person name="Lipzen A."/>
            <person name="Clum A."/>
            <person name="Drula E."/>
            <person name="Henrissat B."/>
            <person name="Kohler A."/>
            <person name="Grigoriev I.V."/>
            <person name="Martin F.M."/>
            <person name="Hacquard S."/>
        </authorList>
    </citation>
    <scope>NUCLEOTIDE SEQUENCE</scope>
    <source>
        <strain evidence="3">MPI-CAGE-AT-0023</strain>
    </source>
</reference>
<evidence type="ECO:0000313" key="3">
    <source>
        <dbReference type="EMBL" id="KAH7240336.1"/>
    </source>
</evidence>
<dbReference type="InterPro" id="IPR049207">
    <property type="entry name" value="DUF4246_N"/>
</dbReference>
<comment type="caution">
    <text evidence="3">The sequence shown here is derived from an EMBL/GenBank/DDBJ whole genome shotgun (WGS) entry which is preliminary data.</text>
</comment>
<dbReference type="OrthoDB" id="415532at2759"/>